<dbReference type="InterPro" id="IPR023213">
    <property type="entry name" value="CAT-like_dom_sf"/>
</dbReference>
<dbReference type="AlphaFoldDB" id="A0A0D9XZI6"/>
<reference evidence="5" key="2">
    <citation type="submission" date="2013-12" db="EMBL/GenBank/DDBJ databases">
        <authorList>
            <person name="Yu Y."/>
            <person name="Lee S."/>
            <person name="de Baynast K."/>
            <person name="Wissotski M."/>
            <person name="Liu L."/>
            <person name="Talag J."/>
            <person name="Goicoechea J."/>
            <person name="Angelova A."/>
            <person name="Jetty R."/>
            <person name="Kudrna D."/>
            <person name="Golser W."/>
            <person name="Rivera L."/>
            <person name="Zhang J."/>
            <person name="Wing R."/>
        </authorList>
    </citation>
    <scope>NUCLEOTIDE SEQUENCE</scope>
</reference>
<protein>
    <submittedName>
        <fullName evidence="4">Uncharacterized protein</fullName>
    </submittedName>
</protein>
<dbReference type="Proteomes" id="UP000032180">
    <property type="component" value="Chromosome 12"/>
</dbReference>
<dbReference type="Gene3D" id="3.30.559.10">
    <property type="entry name" value="Chloramphenicol acetyltransferase-like domain"/>
    <property type="match status" value="1"/>
</dbReference>
<proteinExistence type="inferred from homology"/>
<reference evidence="4 5" key="1">
    <citation type="submission" date="2012-08" db="EMBL/GenBank/DDBJ databases">
        <title>Oryza genome evolution.</title>
        <authorList>
            <person name="Wing R.A."/>
        </authorList>
    </citation>
    <scope>NUCLEOTIDE SEQUENCE</scope>
</reference>
<dbReference type="InterPro" id="IPR050317">
    <property type="entry name" value="Plant_Fungal_Acyltransferase"/>
</dbReference>
<dbReference type="EnsemblPlants" id="LPERR12G10610.1">
    <property type="protein sequence ID" value="LPERR12G10610.1"/>
    <property type="gene ID" value="LPERR12G10610"/>
</dbReference>
<keyword evidence="2" id="KW-0808">Transferase</keyword>
<dbReference type="eggNOG" id="ENOG502QTJX">
    <property type="taxonomic scope" value="Eukaryota"/>
</dbReference>
<dbReference type="GO" id="GO:0050734">
    <property type="term" value="F:hydroxycinnamoyltransferase activity"/>
    <property type="evidence" value="ECO:0007669"/>
    <property type="project" value="UniProtKB-ARBA"/>
</dbReference>
<keyword evidence="5" id="KW-1185">Reference proteome</keyword>
<comment type="similarity">
    <text evidence="1">Belongs to the plant acyltransferase family.</text>
</comment>
<dbReference type="HOGENOM" id="CLU_014546_5_1_1"/>
<dbReference type="PANTHER" id="PTHR31642">
    <property type="entry name" value="TRICHOTHECENE 3-O-ACETYLTRANSFERASE"/>
    <property type="match status" value="1"/>
</dbReference>
<evidence type="ECO:0000313" key="5">
    <source>
        <dbReference type="Proteomes" id="UP000032180"/>
    </source>
</evidence>
<reference evidence="4" key="3">
    <citation type="submission" date="2015-04" db="UniProtKB">
        <authorList>
            <consortium name="EnsemblPlants"/>
        </authorList>
    </citation>
    <scope>IDENTIFICATION</scope>
</reference>
<evidence type="ECO:0000313" key="4">
    <source>
        <dbReference type="EnsemblPlants" id="LPERR12G10610.1"/>
    </source>
</evidence>
<accession>A0A0D9XZI6</accession>
<evidence type="ECO:0000256" key="1">
    <source>
        <dbReference type="ARBA" id="ARBA00009861"/>
    </source>
</evidence>
<dbReference type="PANTHER" id="PTHR31642:SF16">
    <property type="entry name" value="OS08G0543400 PROTEIN"/>
    <property type="match status" value="1"/>
</dbReference>
<evidence type="ECO:0000256" key="2">
    <source>
        <dbReference type="ARBA" id="ARBA00022679"/>
    </source>
</evidence>
<evidence type="ECO:0000256" key="3">
    <source>
        <dbReference type="ARBA" id="ARBA00023315"/>
    </source>
</evidence>
<organism evidence="4 5">
    <name type="scientific">Leersia perrieri</name>
    <dbReference type="NCBI Taxonomy" id="77586"/>
    <lineage>
        <taxon>Eukaryota</taxon>
        <taxon>Viridiplantae</taxon>
        <taxon>Streptophyta</taxon>
        <taxon>Embryophyta</taxon>
        <taxon>Tracheophyta</taxon>
        <taxon>Spermatophyta</taxon>
        <taxon>Magnoliopsida</taxon>
        <taxon>Liliopsida</taxon>
        <taxon>Poales</taxon>
        <taxon>Poaceae</taxon>
        <taxon>BOP clade</taxon>
        <taxon>Oryzoideae</taxon>
        <taxon>Oryzeae</taxon>
        <taxon>Oryzinae</taxon>
        <taxon>Leersia</taxon>
    </lineage>
</organism>
<sequence>MDSQVQVVETCLVTPSEDSPRKALALSPLDLLLANRGHTPTVYFYPRTAGAVSGDGGFFDVERLKASMARALVAFYPLAGRLAMDDDDGQLRIDCNGEGALLVVARHDGLAVDDFDGFGPSPELRRLFVPRVEPPSIIMAIQPSSSPDHPVVVSEVLVLSADHVSNLKHACGDVSTFAAVTAHVWRCLCVTRRLPPNAKTRLTFPASIHRSIRPKISNHYFGNAIIWLGTAGLVCDIVAPDDDTLAVVAGCVTGAVRRMDDEVARSAIDYFEIMREKYGHLLPSPPSDVAETDLRVVSWLGMPVYDVDFGWGTPRQMLRAESERGGFVYLMNGGPGDGGGLRTVVCMKAANLVEFKRLLF</sequence>
<dbReference type="Pfam" id="PF02458">
    <property type="entry name" value="Transferase"/>
    <property type="match status" value="2"/>
</dbReference>
<name>A0A0D9XZI6_9ORYZ</name>
<dbReference type="Gramene" id="LPERR12G10610.1">
    <property type="protein sequence ID" value="LPERR12G10610.1"/>
    <property type="gene ID" value="LPERR12G10610"/>
</dbReference>
<dbReference type="STRING" id="77586.A0A0D9XZI6"/>
<keyword evidence="3" id="KW-0012">Acyltransferase</keyword>